<dbReference type="OrthoDB" id="69641at2759"/>
<comment type="similarity">
    <text evidence="2">Belongs to the IMPACT family.</text>
</comment>
<feature type="domain" description="RWD" evidence="7">
    <location>
        <begin position="8"/>
        <end position="114"/>
    </location>
</feature>
<evidence type="ECO:0000256" key="6">
    <source>
        <dbReference type="ARBA" id="ARBA00023016"/>
    </source>
</evidence>
<dbReference type="PANTHER" id="PTHR16301">
    <property type="entry name" value="IMPACT-RELATED"/>
    <property type="match status" value="1"/>
</dbReference>
<evidence type="ECO:0000256" key="5">
    <source>
        <dbReference type="ARBA" id="ARBA00022845"/>
    </source>
</evidence>
<dbReference type="Proteomes" id="UP000398389">
    <property type="component" value="Unassembled WGS sequence"/>
</dbReference>
<keyword evidence="6" id="KW-0346">Stress response</keyword>
<dbReference type="Pfam" id="PF01205">
    <property type="entry name" value="Impact_N"/>
    <property type="match status" value="1"/>
</dbReference>
<evidence type="ECO:0000313" key="8">
    <source>
        <dbReference type="EMBL" id="VVT48955.1"/>
    </source>
</evidence>
<dbReference type="InterPro" id="IPR006575">
    <property type="entry name" value="RWD_dom"/>
</dbReference>
<proteinExistence type="inferred from homology"/>
<dbReference type="PANTHER" id="PTHR16301:SF25">
    <property type="entry name" value="PROTEIN IMPACT"/>
    <property type="match status" value="1"/>
</dbReference>
<dbReference type="AlphaFoldDB" id="A0A5E8BD35"/>
<dbReference type="GO" id="GO:0006446">
    <property type="term" value="P:regulation of translational initiation"/>
    <property type="evidence" value="ECO:0007669"/>
    <property type="project" value="TreeGrafter"/>
</dbReference>
<gene>
    <name evidence="8" type="ORF">SAPINGB_P002033</name>
</gene>
<sequence>MTKEDLEEEIEAIEAIYPGALQQKGSIYQLDVPDLNISIQLSFPSSYPTEPPHILSVLQGPDKSLIDSIIQNIFIPEQVCLFDLIESIRETFEDIQNEDSFEEEEETKENVSSIGVKLSKEDLAKEIFSHWVAGSSIVDRKSVFIGFACKVKSAQEVEDMVSLLKQDKHIARATHNMIAYRIKGQNGVVIQDNDEDGETAAGGRLQHLLELINVWDVCVCVSRWYGGIHLGPDRFKHINSAARDVLVQGGFITEDNKKKSKR</sequence>
<dbReference type="InterPro" id="IPR023582">
    <property type="entry name" value="Impact"/>
</dbReference>
<keyword evidence="9" id="KW-1185">Reference proteome</keyword>
<dbReference type="GO" id="GO:0005737">
    <property type="term" value="C:cytoplasm"/>
    <property type="evidence" value="ECO:0007669"/>
    <property type="project" value="UniProtKB-SubCell"/>
</dbReference>
<dbReference type="GeneID" id="43580853"/>
<dbReference type="Gene3D" id="3.10.110.10">
    <property type="entry name" value="Ubiquitin Conjugating Enzyme"/>
    <property type="match status" value="1"/>
</dbReference>
<dbReference type="Pfam" id="PF05773">
    <property type="entry name" value="RWD"/>
    <property type="match status" value="1"/>
</dbReference>
<dbReference type="Gene3D" id="3.30.230.30">
    <property type="entry name" value="Impact, N-terminal domain"/>
    <property type="match status" value="1"/>
</dbReference>
<reference evidence="8 9" key="1">
    <citation type="submission" date="2019-09" db="EMBL/GenBank/DDBJ databases">
        <authorList>
            <person name="Brejova B."/>
        </authorList>
    </citation>
    <scope>NUCLEOTIDE SEQUENCE [LARGE SCALE GENOMIC DNA]</scope>
</reference>
<dbReference type="SUPFAM" id="SSF54495">
    <property type="entry name" value="UBC-like"/>
    <property type="match status" value="1"/>
</dbReference>
<keyword evidence="3" id="KW-0963">Cytoplasm</keyword>
<evidence type="ECO:0000256" key="4">
    <source>
        <dbReference type="ARBA" id="ARBA00022491"/>
    </source>
</evidence>
<dbReference type="GO" id="GO:0140469">
    <property type="term" value="P:GCN2-mediated signaling"/>
    <property type="evidence" value="ECO:0007669"/>
    <property type="project" value="TreeGrafter"/>
</dbReference>
<accession>A0A5E8BD35</accession>
<comment type="subcellular location">
    <subcellularLocation>
        <location evidence="1">Cytoplasm</location>
    </subcellularLocation>
</comment>
<evidence type="ECO:0000259" key="7">
    <source>
        <dbReference type="PROSITE" id="PS50908"/>
    </source>
</evidence>
<evidence type="ECO:0000313" key="9">
    <source>
        <dbReference type="Proteomes" id="UP000398389"/>
    </source>
</evidence>
<dbReference type="InterPro" id="IPR016135">
    <property type="entry name" value="UBQ-conjugating_enzyme/RWD"/>
</dbReference>
<evidence type="ECO:0000256" key="2">
    <source>
        <dbReference type="ARBA" id="ARBA00007665"/>
    </source>
</evidence>
<keyword evidence="4" id="KW-0678">Repressor</keyword>
<evidence type="ECO:0000256" key="3">
    <source>
        <dbReference type="ARBA" id="ARBA00022490"/>
    </source>
</evidence>
<dbReference type="RefSeq" id="XP_031852644.1">
    <property type="nucleotide sequence ID" value="XM_031996753.1"/>
</dbReference>
<evidence type="ECO:0000256" key="1">
    <source>
        <dbReference type="ARBA" id="ARBA00004496"/>
    </source>
</evidence>
<name>A0A5E8BD35_9ASCO</name>
<dbReference type="PROSITE" id="PS50908">
    <property type="entry name" value="RWD"/>
    <property type="match status" value="1"/>
</dbReference>
<dbReference type="InterPro" id="IPR020568">
    <property type="entry name" value="Ribosomal_Su5_D2-typ_SF"/>
</dbReference>
<dbReference type="InterPro" id="IPR001498">
    <property type="entry name" value="Impact_N"/>
</dbReference>
<protein>
    <recommendedName>
        <fullName evidence="7">RWD domain-containing protein</fullName>
    </recommendedName>
</protein>
<dbReference type="EMBL" id="CABVLU010000002">
    <property type="protein sequence ID" value="VVT48955.1"/>
    <property type="molecule type" value="Genomic_DNA"/>
</dbReference>
<keyword evidence="5" id="KW-0810">Translation regulation</keyword>
<dbReference type="SUPFAM" id="SSF54211">
    <property type="entry name" value="Ribosomal protein S5 domain 2-like"/>
    <property type="match status" value="1"/>
</dbReference>
<dbReference type="InterPro" id="IPR036956">
    <property type="entry name" value="Impact_N_sf"/>
</dbReference>
<organism evidence="8 9">
    <name type="scientific">Magnusiomyces paraingens</name>
    <dbReference type="NCBI Taxonomy" id="2606893"/>
    <lineage>
        <taxon>Eukaryota</taxon>
        <taxon>Fungi</taxon>
        <taxon>Dikarya</taxon>
        <taxon>Ascomycota</taxon>
        <taxon>Saccharomycotina</taxon>
        <taxon>Dipodascomycetes</taxon>
        <taxon>Dipodascales</taxon>
        <taxon>Dipodascaceae</taxon>
        <taxon>Magnusiomyces</taxon>
    </lineage>
</organism>